<evidence type="ECO:0000256" key="1">
    <source>
        <dbReference type="SAM" id="MobiDB-lite"/>
    </source>
</evidence>
<dbReference type="Proteomes" id="UP000507470">
    <property type="component" value="Unassembled WGS sequence"/>
</dbReference>
<accession>A0A6J8C2B4</accession>
<feature type="compositionally biased region" description="Basic and acidic residues" evidence="1">
    <location>
        <begin position="39"/>
        <end position="48"/>
    </location>
</feature>
<organism evidence="2 3">
    <name type="scientific">Mytilus coruscus</name>
    <name type="common">Sea mussel</name>
    <dbReference type="NCBI Taxonomy" id="42192"/>
    <lineage>
        <taxon>Eukaryota</taxon>
        <taxon>Metazoa</taxon>
        <taxon>Spiralia</taxon>
        <taxon>Lophotrochozoa</taxon>
        <taxon>Mollusca</taxon>
        <taxon>Bivalvia</taxon>
        <taxon>Autobranchia</taxon>
        <taxon>Pteriomorphia</taxon>
        <taxon>Mytilida</taxon>
        <taxon>Mytiloidea</taxon>
        <taxon>Mytilidae</taxon>
        <taxon>Mytilinae</taxon>
        <taxon>Mytilus</taxon>
    </lineage>
</organism>
<evidence type="ECO:0000313" key="2">
    <source>
        <dbReference type="EMBL" id="CAC5389651.1"/>
    </source>
</evidence>
<dbReference type="OrthoDB" id="10046039at2759"/>
<reference evidence="2 3" key="1">
    <citation type="submission" date="2020-06" db="EMBL/GenBank/DDBJ databases">
        <authorList>
            <person name="Li R."/>
            <person name="Bekaert M."/>
        </authorList>
    </citation>
    <scope>NUCLEOTIDE SEQUENCE [LARGE SCALE GENOMIC DNA]</scope>
    <source>
        <strain evidence="3">wild</strain>
    </source>
</reference>
<evidence type="ECO:0008006" key="4">
    <source>
        <dbReference type="Google" id="ProtNLM"/>
    </source>
</evidence>
<dbReference type="EMBL" id="CACVKT020004356">
    <property type="protein sequence ID" value="CAC5389651.1"/>
    <property type="molecule type" value="Genomic_DNA"/>
</dbReference>
<sequence length="319" mass="36371">MSIQFENKIISLFQRSGFRGDDVESQSEAALTQSSTLEDTDKHDKNNEEEIENSLLNKTNSTSSCTVATTNLETQRLSRIEIAIEKQRKLLEETFKDDTKKIHHFSICKDRCDSLSFEDPQSTSKNKHRFKHSILMDKTTSFLACLYRTRRNVLSPVQKPSQFKSKEQRYFLYETRPAIQKRSYTGPFQIQGSQSCRTGRKHTESIPISKREVDGVTHMKHFNHSSAGSIREMFLSIGDVITEDLVQEVNMADSFGLMIDEVTDISLLEQLVCFIQYVDRAGCPTIHFLFTADLLKESDSADAATIVKSNKGKVTESRD</sequence>
<evidence type="ECO:0000313" key="3">
    <source>
        <dbReference type="Proteomes" id="UP000507470"/>
    </source>
</evidence>
<proteinExistence type="predicted"/>
<feature type="compositionally biased region" description="Polar residues" evidence="1">
    <location>
        <begin position="26"/>
        <end position="37"/>
    </location>
</feature>
<name>A0A6J8C2B4_MYTCO</name>
<protein>
    <recommendedName>
        <fullName evidence="4">DUF4371 domain-containing protein</fullName>
    </recommendedName>
</protein>
<gene>
    <name evidence="2" type="ORF">MCOR_24798</name>
</gene>
<keyword evidence="3" id="KW-1185">Reference proteome</keyword>
<dbReference type="AlphaFoldDB" id="A0A6J8C2B4"/>
<feature type="region of interest" description="Disordered" evidence="1">
    <location>
        <begin position="24"/>
        <end position="56"/>
    </location>
</feature>